<evidence type="ECO:0000256" key="1">
    <source>
        <dbReference type="SAM" id="Phobius"/>
    </source>
</evidence>
<name>A0ABT4PKY2_9BACT</name>
<evidence type="ECO:0000313" key="2">
    <source>
        <dbReference type="EMBL" id="MCZ8373703.1"/>
    </source>
</evidence>
<accession>A0ABT4PKY2</accession>
<evidence type="ECO:0008006" key="4">
    <source>
        <dbReference type="Google" id="ProtNLM"/>
    </source>
</evidence>
<keyword evidence="1" id="KW-1133">Transmembrane helix</keyword>
<feature type="transmembrane region" description="Helical" evidence="1">
    <location>
        <begin position="41"/>
        <end position="62"/>
    </location>
</feature>
<keyword evidence="1" id="KW-0812">Transmembrane</keyword>
<dbReference type="EMBL" id="JAPZVM010000019">
    <property type="protein sequence ID" value="MCZ8373703.1"/>
    <property type="molecule type" value="Genomic_DNA"/>
</dbReference>
<evidence type="ECO:0000313" key="3">
    <source>
        <dbReference type="Proteomes" id="UP001141933"/>
    </source>
</evidence>
<reference evidence="2" key="1">
    <citation type="submission" date="2022-12" db="EMBL/GenBank/DDBJ databases">
        <title>Phocaeicola acetigenes sp. nov., isolated feces from a healthy human.</title>
        <authorList>
            <person name="Do H."/>
            <person name="Ha Y.B."/>
            <person name="Kim J.-S."/>
            <person name="Suh M.K."/>
            <person name="Kim H.S."/>
            <person name="Lee J.-S."/>
        </authorList>
    </citation>
    <scope>NUCLEOTIDE SEQUENCE</scope>
    <source>
        <strain evidence="2">KGMB11183</strain>
    </source>
</reference>
<protein>
    <recommendedName>
        <fullName evidence="4">ABC transporter permease</fullName>
    </recommendedName>
</protein>
<comment type="caution">
    <text evidence="2">The sequence shown here is derived from an EMBL/GenBank/DDBJ whole genome shotgun (WGS) entry which is preliminary data.</text>
</comment>
<dbReference type="RefSeq" id="WP_269879036.1">
    <property type="nucleotide sequence ID" value="NZ_JAPZVM010000019.1"/>
</dbReference>
<keyword evidence="1" id="KW-0472">Membrane</keyword>
<proteinExistence type="predicted"/>
<sequence>MFNQLIQSDMAAVQFILSVIMAICAVAMFLSAVFIHANPSMVVSVLLFIICYGAFLLVKISYKELKSE</sequence>
<feature type="transmembrane region" description="Helical" evidence="1">
    <location>
        <begin position="12"/>
        <end position="35"/>
    </location>
</feature>
<dbReference type="Proteomes" id="UP001141933">
    <property type="component" value="Unassembled WGS sequence"/>
</dbReference>
<organism evidence="2 3">
    <name type="scientific">Phocaeicola acetigenes</name>
    <dbReference type="NCBI Taxonomy" id="3016083"/>
    <lineage>
        <taxon>Bacteria</taxon>
        <taxon>Pseudomonadati</taxon>
        <taxon>Bacteroidota</taxon>
        <taxon>Bacteroidia</taxon>
        <taxon>Bacteroidales</taxon>
        <taxon>Bacteroidaceae</taxon>
        <taxon>Phocaeicola</taxon>
    </lineage>
</organism>
<gene>
    <name evidence="2" type="ORF">O6P32_13445</name>
</gene>
<keyword evidence="3" id="KW-1185">Reference proteome</keyword>